<dbReference type="OrthoDB" id="9766107at2"/>
<dbReference type="Pfam" id="PF00884">
    <property type="entry name" value="Sulfatase"/>
    <property type="match status" value="1"/>
</dbReference>
<evidence type="ECO:0000256" key="1">
    <source>
        <dbReference type="ARBA" id="ARBA00008779"/>
    </source>
</evidence>
<dbReference type="InterPro" id="IPR050738">
    <property type="entry name" value="Sulfatase"/>
</dbReference>
<comment type="similarity">
    <text evidence="1">Belongs to the sulfatase family.</text>
</comment>
<gene>
    <name evidence="4" type="ORF">C7440_3862</name>
</gene>
<organism evidence="4 5">
    <name type="scientific">Pusillimonas noertemannii</name>
    <dbReference type="NCBI Taxonomy" id="305977"/>
    <lineage>
        <taxon>Bacteria</taxon>
        <taxon>Pseudomonadati</taxon>
        <taxon>Pseudomonadota</taxon>
        <taxon>Betaproteobacteria</taxon>
        <taxon>Burkholderiales</taxon>
        <taxon>Alcaligenaceae</taxon>
        <taxon>Pusillimonas</taxon>
    </lineage>
</organism>
<comment type="caution">
    <text evidence="4">The sequence shown here is derived from an EMBL/GenBank/DDBJ whole genome shotgun (WGS) entry which is preliminary data.</text>
</comment>
<keyword evidence="5" id="KW-1185">Reference proteome</keyword>
<dbReference type="SUPFAM" id="SSF53649">
    <property type="entry name" value="Alkaline phosphatase-like"/>
    <property type="match status" value="1"/>
</dbReference>
<reference evidence="4 5" key="1">
    <citation type="submission" date="2018-04" db="EMBL/GenBank/DDBJ databases">
        <title>Genomic Encyclopedia of Type Strains, Phase IV (KMG-IV): sequencing the most valuable type-strain genomes for metagenomic binning, comparative biology and taxonomic classification.</title>
        <authorList>
            <person name="Goeker M."/>
        </authorList>
    </citation>
    <scope>NUCLEOTIDE SEQUENCE [LARGE SCALE GENOMIC DNA]</scope>
    <source>
        <strain evidence="4 5">DSM 10065</strain>
    </source>
</reference>
<dbReference type="STRING" id="1231391.GCA_000308195_01192"/>
<evidence type="ECO:0000256" key="2">
    <source>
        <dbReference type="SAM" id="SignalP"/>
    </source>
</evidence>
<dbReference type="PROSITE" id="PS51257">
    <property type="entry name" value="PROKAR_LIPOPROTEIN"/>
    <property type="match status" value="1"/>
</dbReference>
<feature type="chain" id="PRO_5015434019" evidence="2">
    <location>
        <begin position="20"/>
        <end position="720"/>
    </location>
</feature>
<keyword evidence="2" id="KW-0732">Signal</keyword>
<dbReference type="GO" id="GO:0004065">
    <property type="term" value="F:arylsulfatase activity"/>
    <property type="evidence" value="ECO:0007669"/>
    <property type="project" value="TreeGrafter"/>
</dbReference>
<dbReference type="Gene3D" id="3.40.720.10">
    <property type="entry name" value="Alkaline Phosphatase, subunit A"/>
    <property type="match status" value="2"/>
</dbReference>
<sequence>MTKTAFTLLATSLCTLALTACGSSGGSDDTAKAPNILFVIMDDVGIDQMKSFGYGGDLPPHMPNIDAVAEAGIRFRNTWSMPECSPGRAAMFVGRYPFRTHIYQAIGPNDLANAQLSPYETAIPQVLKKAGYENGLFGKFHLAGPDNVEQENSMPAVLGWDYFYGWIAGLPESIDTTAGGVAPEKTYMCGFVPGKNVKGGADTGACYQPDESCTVITQSSAKEDAPGLQCVDSGGIFVPNASCGTPSVPLKFNLANAHYVSPLTVIENGDVEVVPLSDPRSRGYRARIEADSAIEWINSRSSGKPWMATLSFSSAHTPWQQPPRQMLANQLPASDALDCSNTAEGRLIQNRMTEALDSEFGRVLVETGIATRNEDGSLNYDPKASNTVIVIVGDNGTLAVAVKQPFIPNQAKGTAYQTGVWDPLIIAGPQVEQAGREVDHMVNVVDLFQFFGELAGIDVHKEVPRTLDSVGILPYLTDPGQASLRSINFAMAGLNEQANGVKNSPCVVSSTCTQIPMSKDICEDTQGVWWGPGYEPDSGVIDNGGKGYASCAEVNQALFKHNKPVIDILAETSVAIRNDDYKLVRSSRQVYLSDTDDFKQEQFEELFQVNQAAPVPLLDTPDRNLLPPKNAGTLAVYDELAAKLDEIMASEPHCPGDGNIDGVVDGEDLKNWARIAQQWGLSSVYDAIVGGTRDGFTNSIDGDVIQNNLGKTCERTYAIY</sequence>
<evidence type="ECO:0000313" key="5">
    <source>
        <dbReference type="Proteomes" id="UP000246145"/>
    </source>
</evidence>
<dbReference type="Proteomes" id="UP000246145">
    <property type="component" value="Unassembled WGS sequence"/>
</dbReference>
<dbReference type="InterPro" id="IPR017850">
    <property type="entry name" value="Alkaline_phosphatase_core_sf"/>
</dbReference>
<name>A0A2U1CH74_9BURK</name>
<proteinExistence type="inferred from homology"/>
<feature type="signal peptide" evidence="2">
    <location>
        <begin position="1"/>
        <end position="19"/>
    </location>
</feature>
<evidence type="ECO:0000313" key="4">
    <source>
        <dbReference type="EMBL" id="PVY60263.1"/>
    </source>
</evidence>
<dbReference type="PANTHER" id="PTHR42693:SF33">
    <property type="entry name" value="ARYLSULFATASE"/>
    <property type="match status" value="1"/>
</dbReference>
<dbReference type="RefSeq" id="WP_116519613.1">
    <property type="nucleotide sequence ID" value="NZ_JACCEX010000009.1"/>
</dbReference>
<dbReference type="InterPro" id="IPR000917">
    <property type="entry name" value="Sulfatase_N"/>
</dbReference>
<accession>A0A2U1CH74</accession>
<feature type="domain" description="Sulfatase N-terminal" evidence="3">
    <location>
        <begin position="34"/>
        <end position="457"/>
    </location>
</feature>
<evidence type="ECO:0000259" key="3">
    <source>
        <dbReference type="Pfam" id="PF00884"/>
    </source>
</evidence>
<dbReference type="EMBL" id="QEKO01000011">
    <property type="protein sequence ID" value="PVY60263.1"/>
    <property type="molecule type" value="Genomic_DNA"/>
</dbReference>
<dbReference type="AlphaFoldDB" id="A0A2U1CH74"/>
<dbReference type="PANTHER" id="PTHR42693">
    <property type="entry name" value="ARYLSULFATASE FAMILY MEMBER"/>
    <property type="match status" value="1"/>
</dbReference>
<protein>
    <submittedName>
        <fullName evidence="4">Sulfatase-like protein</fullName>
    </submittedName>
</protein>